<dbReference type="SMART" id="SM01036">
    <property type="entry name" value="BP28CT"/>
    <property type="match status" value="1"/>
</dbReference>
<keyword evidence="11" id="KW-1185">Reference proteome</keyword>
<dbReference type="GO" id="GO:0045943">
    <property type="term" value="P:positive regulation of transcription by RNA polymerase I"/>
    <property type="evidence" value="ECO:0007669"/>
    <property type="project" value="TreeGrafter"/>
</dbReference>
<dbReference type="GO" id="GO:0030686">
    <property type="term" value="C:90S preribosome"/>
    <property type="evidence" value="ECO:0007669"/>
    <property type="project" value="TreeGrafter"/>
</dbReference>
<dbReference type="FunCoup" id="G7E368">
    <property type="interactions" value="614"/>
</dbReference>
<dbReference type="EMBL" id="BABT02000117">
    <property type="protein sequence ID" value="GAA97249.1"/>
    <property type="molecule type" value="Genomic_DNA"/>
</dbReference>
<gene>
    <name evidence="10" type="primary">Mo03926</name>
    <name evidence="10" type="ORF">E5Q_03926</name>
</gene>
<comment type="similarity">
    <text evidence="2 8">Belongs to the HEATR1/UTP10 family.</text>
</comment>
<dbReference type="OrthoDB" id="31183at2759"/>
<dbReference type="SUPFAM" id="SSF48371">
    <property type="entry name" value="ARM repeat"/>
    <property type="match status" value="1"/>
</dbReference>
<evidence type="ECO:0000256" key="3">
    <source>
        <dbReference type="ARBA" id="ARBA00015399"/>
    </source>
</evidence>
<dbReference type="OMA" id="NDVMWKQ"/>
<comment type="caution">
    <text evidence="10">The sequence shown here is derived from an EMBL/GenBank/DDBJ whole genome shotgun (WGS) entry which is preliminary data.</text>
</comment>
<dbReference type="GO" id="GO:0000462">
    <property type="term" value="P:maturation of SSU-rRNA from tricistronic rRNA transcript (SSU-rRNA, 5.8S rRNA, LSU-rRNA)"/>
    <property type="evidence" value="ECO:0007669"/>
    <property type="project" value="TreeGrafter"/>
</dbReference>
<evidence type="ECO:0000256" key="5">
    <source>
        <dbReference type="ARBA" id="ARBA00022552"/>
    </source>
</evidence>
<dbReference type="InterPro" id="IPR011989">
    <property type="entry name" value="ARM-like"/>
</dbReference>
<evidence type="ECO:0000256" key="7">
    <source>
        <dbReference type="ARBA" id="ARBA00023274"/>
    </source>
</evidence>
<dbReference type="InterPro" id="IPR040191">
    <property type="entry name" value="UTP10"/>
</dbReference>
<comment type="function">
    <text evidence="8">Involved in nucleolar processing of pre-18S ribosomal RNA.</text>
</comment>
<evidence type="ECO:0000313" key="10">
    <source>
        <dbReference type="EMBL" id="GAA97249.1"/>
    </source>
</evidence>
<dbReference type="GO" id="GO:0034455">
    <property type="term" value="C:t-UTP complex"/>
    <property type="evidence" value="ECO:0007669"/>
    <property type="project" value="TreeGrafter"/>
</dbReference>
<keyword evidence="4 8" id="KW-0690">Ribosome biogenesis</keyword>
<evidence type="ECO:0000256" key="2">
    <source>
        <dbReference type="ARBA" id="ARBA00010559"/>
    </source>
</evidence>
<dbReference type="PANTHER" id="PTHR13457:SF1">
    <property type="entry name" value="HEAT REPEAT-CONTAINING PROTEIN 1"/>
    <property type="match status" value="1"/>
</dbReference>
<dbReference type="InterPro" id="IPR016024">
    <property type="entry name" value="ARM-type_fold"/>
</dbReference>
<dbReference type="Gene3D" id="1.25.10.10">
    <property type="entry name" value="Leucine-rich Repeat Variant"/>
    <property type="match status" value="1"/>
</dbReference>
<evidence type="ECO:0000256" key="8">
    <source>
        <dbReference type="RuleBase" id="RU367065"/>
    </source>
</evidence>
<keyword evidence="6 8" id="KW-0539">Nucleus</keyword>
<accession>G7E368</accession>
<evidence type="ECO:0000313" key="11">
    <source>
        <dbReference type="Proteomes" id="UP000009131"/>
    </source>
</evidence>
<dbReference type="PANTHER" id="PTHR13457">
    <property type="entry name" value="BAP28"/>
    <property type="match status" value="1"/>
</dbReference>
<dbReference type="Proteomes" id="UP000009131">
    <property type="component" value="Unassembled WGS sequence"/>
</dbReference>
<reference evidence="10 11" key="1">
    <citation type="journal article" date="2011" name="J. Gen. Appl. Microbiol.">
        <title>Draft genome sequencing of the enigmatic basidiomycete Mixia osmundae.</title>
        <authorList>
            <person name="Nishida H."/>
            <person name="Nagatsuka Y."/>
            <person name="Sugiyama J."/>
        </authorList>
    </citation>
    <scope>NUCLEOTIDE SEQUENCE [LARGE SCALE GENOMIC DNA]</scope>
    <source>
        <strain evidence="11">CBS 9802 / IAM 14324 / JCM 22182 / KY 12970</strain>
    </source>
</reference>
<dbReference type="Pfam" id="PF23243">
    <property type="entry name" value="HEAT_HEATR1"/>
    <property type="match status" value="1"/>
</dbReference>
<evidence type="ECO:0000256" key="4">
    <source>
        <dbReference type="ARBA" id="ARBA00022517"/>
    </source>
</evidence>
<feature type="domain" description="BP28 C-terminal" evidence="9">
    <location>
        <begin position="1679"/>
        <end position="1820"/>
    </location>
</feature>
<dbReference type="RefSeq" id="XP_014571074.1">
    <property type="nucleotide sequence ID" value="XM_014715588.1"/>
</dbReference>
<dbReference type="GO" id="GO:0032040">
    <property type="term" value="C:small-subunit processome"/>
    <property type="evidence" value="ECO:0007669"/>
    <property type="project" value="TreeGrafter"/>
</dbReference>
<proteinExistence type="inferred from homology"/>
<protein>
    <recommendedName>
        <fullName evidence="3 8">U3 small nucleolar RNA-associated protein 10</fullName>
    </recommendedName>
</protein>
<name>G7E368_MIXOS</name>
<evidence type="ECO:0000256" key="1">
    <source>
        <dbReference type="ARBA" id="ARBA00004604"/>
    </source>
</evidence>
<dbReference type="Pfam" id="PF08146">
    <property type="entry name" value="BP28CT"/>
    <property type="match status" value="1"/>
</dbReference>
<dbReference type="InParanoid" id="G7E368"/>
<dbReference type="InterPro" id="IPR012954">
    <property type="entry name" value="BP28_C_dom"/>
</dbReference>
<comment type="subunit">
    <text evidence="8">Component of the ribosomal small subunit (SSU) processome.</text>
</comment>
<organism evidence="10 11">
    <name type="scientific">Mixia osmundae (strain CBS 9802 / IAM 14324 / JCM 22182 / KY 12970)</name>
    <dbReference type="NCBI Taxonomy" id="764103"/>
    <lineage>
        <taxon>Eukaryota</taxon>
        <taxon>Fungi</taxon>
        <taxon>Dikarya</taxon>
        <taxon>Basidiomycota</taxon>
        <taxon>Pucciniomycotina</taxon>
        <taxon>Mixiomycetes</taxon>
        <taxon>Mixiales</taxon>
        <taxon>Mixiaceae</taxon>
        <taxon>Mixia</taxon>
    </lineage>
</organism>
<dbReference type="InterPro" id="IPR056473">
    <property type="entry name" value="HEAT_Utp10/HEAT1"/>
</dbReference>
<evidence type="ECO:0000256" key="6">
    <source>
        <dbReference type="ARBA" id="ARBA00023242"/>
    </source>
</evidence>
<reference evidence="10 11" key="2">
    <citation type="journal article" date="2012" name="Open Biol.">
        <title>Characteristics of nucleosomes and linker DNA regions on the genome of the basidiomycete Mixia osmundae revealed by mono- and dinucleosome mapping.</title>
        <authorList>
            <person name="Nishida H."/>
            <person name="Kondo S."/>
            <person name="Matsumoto T."/>
            <person name="Suzuki Y."/>
            <person name="Yoshikawa H."/>
            <person name="Taylor T.D."/>
            <person name="Sugiyama J."/>
        </authorList>
    </citation>
    <scope>NUCLEOTIDE SEQUENCE [LARGE SCALE GENOMIC DNA]</scope>
    <source>
        <strain evidence="11">CBS 9802 / IAM 14324 / JCM 22182 / KY 12970</strain>
    </source>
</reference>
<dbReference type="HOGENOM" id="CLU_001128_0_0_1"/>
<dbReference type="eggNOG" id="KOG1837">
    <property type="taxonomic scope" value="Eukaryota"/>
</dbReference>
<keyword evidence="5 8" id="KW-0698">rRNA processing</keyword>
<evidence type="ECO:0000259" key="9">
    <source>
        <dbReference type="SMART" id="SM01036"/>
    </source>
</evidence>
<sequence>MASQLAGQLQALQARSLDATRLSTKAKSTPSYLFRPRDAAALSLEEVHQLGHNGFLALLKLARRLEEYEEALFGENAKRTDRALLTADQNKQLDKTLQAVLRVISPLLMLKPSGYLIEWLIRRFRVNELNMSDLLVAFLPYHTTNQFAQILQICDVNQVRTLSELVPVRTSKQPLPRPTLLASMSKDALFLRWVVGALTKYTKRRCAHRALVTFWMSALVGFIDSRDEITENEMSILWPEATAAIAAQNAQDVQLAGMIVASRLLAKVQLQASGLLTFARLLVTSRPQMGENDEAIIVSLVSVLSAQADPPPFDEVIVEGLMGMPSLSDVLHDLAQQHDVSSLMAAILPRLLVLSTEDARAETICSSMAQPQAPAGLQSALLQALLASSSDNDNATALLARFIQSSPLLIESALSAAPSLSAQARLAQAQSVSMSSNPRQAILVGLNSHDTAYRLDSLGKLLEQPDMVTTDELRTTLMARLAEQEPKVTELLLARAEPLLAALSFDDLLAALTPNDDIAVNADAAAALARFAIGPLATRYSSAEQRSLAVATLVLPLLLPSQDSAAGVTAVCQLLSKHSAVLKETCLTHVNSKKIKTSDSVEVLAASIGQALHQPRLVQQASVVALQSPSHRARVLANLALAKASKSASAACLPTLLSHAGRLLNPTIQSSAPAEQIIGNIWSGVIDKHLVASAQMLTLQQFAAHLTPPSSARWCWLAVDIDSDAAQYASFARSLYQHMRTRVHGQEVVASLLSHLREDALAFFAAIWSDVSITKMTRLAAVQDSLAYIEALRLTGVTKDLQMLLPLCLSMGCDADAQLRQASVQLVQAIHASAAISQDLLAADVFYGTSIAGPLLRLDQSSLSKYIDTIIGQAGAIVADATALGASHVELAASAATSSLVKKQILPFLYSHINAIPLLSARISLLTMLRGLKGKHRIESHVKLLKSASAYAGAPELAAYLDSLVSIVSSCSPTTIARSPDLLPLIREALSRATGSPYDSTLQGAVLAVAPQYANKLQTVDRLTLLQATLRARSLVEAALVDLAQTSLRTQVQHTDTLLELLSAYDGAHQIKGRTAKRAKGVASAKASLSQYDLMAALEALDVAKVPEPSRLLSGVLTTLSTVLQQASSTDYDPVGLSQALLNVADALLSRSETTILVPEAASAQVKAVLDVIRAFETPQAIGRALSVVSRLALLVPETVAASIVPIFTFMGANMLNRDDAASVRIVERTIKSVAPALLAQTDQMDSDVADVLSVFTDAAAHIPRHRRNKCYMDLVEALGPETFLARTCLLLIDRLGTKLVKADMVTVNEQLELPLTLVRYFGLSPALATIQRLSESAKEIAQAIEEARSEEQPSHVDRAQAASLYNILICLNSLLDDVAISKMIISGRSERSDVVFTTVSLALVKISSLRVIKRGIARDVNGSALRRSTAYLSPEALSGIATDLLQSKSSADIAIALTVVAQKLQTVKPARRVQLDAASAQALRVVCNAVTSGEPSKTELSTATVVVDTIDCDTHHGLVSDLASAMLERLPEKTLDSAICLSYLRLLKSSFERMPTRLIPAVTRAVAVGLELLCGRQQDMRIVTGAVSMLETIIRALPVFVAPQLPEFVNAIIFVDASDYDGAEDNMAALSACLAKHLDAGLMITSLLSIGHSLSDVTSKTLDVVLSLLRRVLRIIKPADLANLGKTVFRWMLEVFEVTSQKTSFVEQQHAAVGAFVQMVLKLSETTFRPIFMRLYDWAAVDLEPGKAYTNRNATFFEITSALVKNLKSIFVPQLAFVIDHSTGLLEGMASEKNLPHPALWTNVLETLTGAFQHDQTDFWSNTRLRKVAEPIVDQLNLASRLSKQQVHTALACIKQLGMRLENYEQAFAAHNKAMLVKTRSEDLLVRVAALQALEATWRQQGEALLPHVGETIPFLLEALEEPEEGVDKAARKLVTQIEAHLGESLNDYLS</sequence>
<dbReference type="STRING" id="764103.G7E368"/>
<keyword evidence="7 8" id="KW-0687">Ribonucleoprotein</keyword>
<comment type="subcellular location">
    <subcellularLocation>
        <location evidence="1 8">Nucleus</location>
        <location evidence="1 8">Nucleolus</location>
    </subcellularLocation>
</comment>
<dbReference type="GO" id="GO:0030515">
    <property type="term" value="F:snoRNA binding"/>
    <property type="evidence" value="ECO:0007669"/>
    <property type="project" value="TreeGrafter"/>
</dbReference>